<keyword evidence="2" id="KW-1185">Reference proteome</keyword>
<evidence type="ECO:0000313" key="1">
    <source>
        <dbReference type="EMBL" id="KAK3543143.1"/>
    </source>
</evidence>
<evidence type="ECO:0008006" key="3">
    <source>
        <dbReference type="Google" id="ProtNLM"/>
    </source>
</evidence>
<accession>A0AAE0R5U7</accession>
<sequence>MDEIRPRITSHCMNSCVMVITETWLDSAVPNAAIELVGRTVYPADRTADSAFCTDTVLTTKTIKVFPNQKPWLDRKVRSLLKARNVAYRSGDRLAYSNAQRELKKGITEAKQRYQQRIEGQFVNNNPRSMWRGIKAITDYKSSTPLTSHDATLPDA</sequence>
<organism evidence="1 2">
    <name type="scientific">Hemibagrus guttatus</name>
    <dbReference type="NCBI Taxonomy" id="175788"/>
    <lineage>
        <taxon>Eukaryota</taxon>
        <taxon>Metazoa</taxon>
        <taxon>Chordata</taxon>
        <taxon>Craniata</taxon>
        <taxon>Vertebrata</taxon>
        <taxon>Euteleostomi</taxon>
        <taxon>Actinopterygii</taxon>
        <taxon>Neopterygii</taxon>
        <taxon>Teleostei</taxon>
        <taxon>Ostariophysi</taxon>
        <taxon>Siluriformes</taxon>
        <taxon>Bagridae</taxon>
        <taxon>Hemibagrus</taxon>
    </lineage>
</organism>
<gene>
    <name evidence="1" type="ORF">QTP70_011677</name>
</gene>
<dbReference type="PANTHER" id="PTHR47510">
    <property type="entry name" value="REVERSE TRANSCRIPTASE DOMAIN-CONTAINING PROTEIN"/>
    <property type="match status" value="1"/>
</dbReference>
<evidence type="ECO:0000313" key="2">
    <source>
        <dbReference type="Proteomes" id="UP001274896"/>
    </source>
</evidence>
<dbReference type="Proteomes" id="UP001274896">
    <property type="component" value="Unassembled WGS sequence"/>
</dbReference>
<dbReference type="EMBL" id="JAUCMX010000006">
    <property type="protein sequence ID" value="KAK3543143.1"/>
    <property type="molecule type" value="Genomic_DNA"/>
</dbReference>
<name>A0AAE0R5U7_9TELE</name>
<comment type="caution">
    <text evidence="1">The sequence shown here is derived from an EMBL/GenBank/DDBJ whole genome shotgun (WGS) entry which is preliminary data.</text>
</comment>
<reference evidence="1" key="1">
    <citation type="submission" date="2023-06" db="EMBL/GenBank/DDBJ databases">
        <title>Male Hemibagrus guttatus genome.</title>
        <authorList>
            <person name="Bian C."/>
        </authorList>
    </citation>
    <scope>NUCLEOTIDE SEQUENCE</scope>
    <source>
        <strain evidence="1">Male_cb2023</strain>
        <tissue evidence="1">Muscle</tissue>
    </source>
</reference>
<dbReference type="AlphaFoldDB" id="A0AAE0R5U7"/>
<protein>
    <recommendedName>
        <fullName evidence="3">Reverse transcriptase</fullName>
    </recommendedName>
</protein>
<dbReference type="PANTHER" id="PTHR47510:SF3">
    <property type="entry name" value="ENDO_EXONUCLEASE_PHOSPHATASE DOMAIN-CONTAINING PROTEIN"/>
    <property type="match status" value="1"/>
</dbReference>
<proteinExistence type="predicted"/>